<feature type="compositionally biased region" description="Low complexity" evidence="1">
    <location>
        <begin position="16"/>
        <end position="27"/>
    </location>
</feature>
<feature type="region of interest" description="Disordered" evidence="1">
    <location>
        <begin position="1"/>
        <end position="49"/>
    </location>
</feature>
<gene>
    <name evidence="2" type="ORF">VKT23_018553</name>
</gene>
<evidence type="ECO:0000256" key="1">
    <source>
        <dbReference type="SAM" id="MobiDB-lite"/>
    </source>
</evidence>
<sequence length="380" mass="42321">MSQRSLHERIAQRVQSAAWSSSALAPSTPHDESQTQNDELPPTPSSFFGNSLNVGPTSQALLSTFARQLKEDYDLDHNSSAEVDKYCGLSLEHRLLLHFVIDVKLKEIAKKRAGSDHYVISNTLKTTLRSNAFLLMMSPKLTCYHGKLAKAVIDATREIGCSELPAIHESGKLQVIEKDLKKHFTDLRYSIKDKVKGSLKKKKRDIASLTQEIIGEKRLSPTLALYRRVSLLRAFAAEKTQDLKPEDKKKDFWVRVDEGIHKWRGLVDGDAEKLLAFFEEVYKDDVATYGDPAKSGVVTIRLSDIPAHQQVIDNHAAKVQYVGSGDDEDDQRPRKRKWAAAIDSGDESEGEGMSFENVDVQTEQPASDVTARVGDSGISS</sequence>
<protein>
    <submittedName>
        <fullName evidence="2">Uncharacterized protein</fullName>
    </submittedName>
</protein>
<feature type="compositionally biased region" description="Basic and acidic residues" evidence="1">
    <location>
        <begin position="1"/>
        <end position="11"/>
    </location>
</feature>
<comment type="caution">
    <text evidence="2">The sequence shown here is derived from an EMBL/GenBank/DDBJ whole genome shotgun (WGS) entry which is preliminary data.</text>
</comment>
<keyword evidence="3" id="KW-1185">Reference proteome</keyword>
<feature type="region of interest" description="Disordered" evidence="1">
    <location>
        <begin position="323"/>
        <end position="380"/>
    </location>
</feature>
<name>A0ABR1IT80_9AGAR</name>
<evidence type="ECO:0000313" key="2">
    <source>
        <dbReference type="EMBL" id="KAK7437481.1"/>
    </source>
</evidence>
<organism evidence="2 3">
    <name type="scientific">Marasmiellus scandens</name>
    <dbReference type="NCBI Taxonomy" id="2682957"/>
    <lineage>
        <taxon>Eukaryota</taxon>
        <taxon>Fungi</taxon>
        <taxon>Dikarya</taxon>
        <taxon>Basidiomycota</taxon>
        <taxon>Agaricomycotina</taxon>
        <taxon>Agaricomycetes</taxon>
        <taxon>Agaricomycetidae</taxon>
        <taxon>Agaricales</taxon>
        <taxon>Marasmiineae</taxon>
        <taxon>Omphalotaceae</taxon>
        <taxon>Marasmiellus</taxon>
    </lineage>
</organism>
<proteinExistence type="predicted"/>
<accession>A0ABR1IT80</accession>
<reference evidence="2 3" key="1">
    <citation type="submission" date="2024-01" db="EMBL/GenBank/DDBJ databases">
        <title>A draft genome for the cacao thread blight pathogen Marasmiellus scandens.</title>
        <authorList>
            <person name="Baruah I.K."/>
            <person name="Leung J."/>
            <person name="Bukari Y."/>
            <person name="Amoako-Attah I."/>
            <person name="Meinhardt L.W."/>
            <person name="Bailey B.A."/>
            <person name="Cohen S.P."/>
        </authorList>
    </citation>
    <scope>NUCLEOTIDE SEQUENCE [LARGE SCALE GENOMIC DNA]</scope>
    <source>
        <strain evidence="2 3">GH-19</strain>
    </source>
</reference>
<dbReference type="EMBL" id="JBANRG010000085">
    <property type="protein sequence ID" value="KAK7437481.1"/>
    <property type="molecule type" value="Genomic_DNA"/>
</dbReference>
<evidence type="ECO:0000313" key="3">
    <source>
        <dbReference type="Proteomes" id="UP001498398"/>
    </source>
</evidence>
<dbReference type="Proteomes" id="UP001498398">
    <property type="component" value="Unassembled WGS sequence"/>
</dbReference>